<feature type="signal peptide" evidence="1">
    <location>
        <begin position="1"/>
        <end position="23"/>
    </location>
</feature>
<dbReference type="InterPro" id="IPR025665">
    <property type="entry name" value="Beta-barrel_OMP_2"/>
</dbReference>
<evidence type="ECO:0000256" key="1">
    <source>
        <dbReference type="SAM" id="SignalP"/>
    </source>
</evidence>
<dbReference type="AlphaFoldDB" id="A0A5D0HKV6"/>
<comment type="caution">
    <text evidence="3">The sequence shown here is derived from an EMBL/GenBank/DDBJ whole genome shotgun (WGS) entry which is preliminary data.</text>
</comment>
<dbReference type="Proteomes" id="UP000323930">
    <property type="component" value="Unassembled WGS sequence"/>
</dbReference>
<evidence type="ECO:0000313" key="4">
    <source>
        <dbReference type="Proteomes" id="UP000323930"/>
    </source>
</evidence>
<dbReference type="Pfam" id="PF13568">
    <property type="entry name" value="OMP_b-brl_2"/>
    <property type="match status" value="1"/>
</dbReference>
<reference evidence="3 4" key="1">
    <citation type="submission" date="2019-08" db="EMBL/GenBank/DDBJ databases">
        <title>Seonamhaeicola sediminis sp. nov., isolated from marine sediment.</title>
        <authorList>
            <person name="Cao W.R."/>
        </authorList>
    </citation>
    <scope>NUCLEOTIDE SEQUENCE [LARGE SCALE GENOMIC DNA]</scope>
    <source>
        <strain evidence="3 4">B011</strain>
    </source>
</reference>
<protein>
    <submittedName>
        <fullName evidence="3">PorT family protein</fullName>
    </submittedName>
</protein>
<name>A0A5D0HKV6_9FLAO</name>
<sequence length="186" mass="20383">MIISMRTIFAVVLMMTLSYVSNAQSNDLFTFGIKAGANRSTINISGTRPKIAPNFGLFTQYKASETIAVRSELSYSILGARSKKNATEKTKLKLNYIQVFPALLRVYPTKKIGLEVGPYGGYLLSAKGASKSDYRKIDYGGTVGLAYHISDNLEIGARYVLGIRDITNANSDAKNRALQLALSYSF</sequence>
<keyword evidence="1" id="KW-0732">Signal</keyword>
<organism evidence="3 4">
    <name type="scientific">Seonamhaeicola marinus</name>
    <dbReference type="NCBI Taxonomy" id="1912246"/>
    <lineage>
        <taxon>Bacteria</taxon>
        <taxon>Pseudomonadati</taxon>
        <taxon>Bacteroidota</taxon>
        <taxon>Flavobacteriia</taxon>
        <taxon>Flavobacteriales</taxon>
        <taxon>Flavobacteriaceae</taxon>
    </lineage>
</organism>
<dbReference type="InterPro" id="IPR011250">
    <property type="entry name" value="OMP/PagP_B-barrel"/>
</dbReference>
<evidence type="ECO:0000313" key="3">
    <source>
        <dbReference type="EMBL" id="TYA71951.1"/>
    </source>
</evidence>
<dbReference type="SUPFAM" id="SSF56925">
    <property type="entry name" value="OMPA-like"/>
    <property type="match status" value="1"/>
</dbReference>
<keyword evidence="4" id="KW-1185">Reference proteome</keyword>
<proteinExistence type="predicted"/>
<feature type="domain" description="Outer membrane protein beta-barrel" evidence="2">
    <location>
        <begin position="23"/>
        <end position="167"/>
    </location>
</feature>
<evidence type="ECO:0000259" key="2">
    <source>
        <dbReference type="Pfam" id="PF13568"/>
    </source>
</evidence>
<gene>
    <name evidence="3" type="ORF">FUA24_20600</name>
</gene>
<dbReference type="OrthoDB" id="947434at2"/>
<accession>A0A5D0HKV6</accession>
<dbReference type="Gene3D" id="2.40.160.20">
    <property type="match status" value="1"/>
</dbReference>
<dbReference type="EMBL" id="VSDQ01000718">
    <property type="protein sequence ID" value="TYA71951.1"/>
    <property type="molecule type" value="Genomic_DNA"/>
</dbReference>
<feature type="chain" id="PRO_5022805679" evidence="1">
    <location>
        <begin position="24"/>
        <end position="186"/>
    </location>
</feature>
<dbReference type="RefSeq" id="WP_148544937.1">
    <property type="nucleotide sequence ID" value="NZ_VSDQ01000718.1"/>
</dbReference>